<name>A0A975DD00_9GAMM</name>
<dbReference type="KEGG" id="psym:J1N51_11675"/>
<feature type="signal peptide" evidence="1">
    <location>
        <begin position="1"/>
        <end position="17"/>
    </location>
</feature>
<reference evidence="2" key="1">
    <citation type="submission" date="2021-03" db="EMBL/GenBank/DDBJ databases">
        <title>Description of Psychrosphaera ytuae sp. nov. isolated from deep sea sediment of South China Sea.</title>
        <authorList>
            <person name="Zhang J."/>
            <person name="Xu X.-D."/>
        </authorList>
    </citation>
    <scope>NUCLEOTIDE SEQUENCE</scope>
    <source>
        <strain evidence="2">MTZ26</strain>
    </source>
</reference>
<dbReference type="EMBL" id="CP072110">
    <property type="protein sequence ID" value="QTH63385.1"/>
    <property type="molecule type" value="Genomic_DNA"/>
</dbReference>
<organism evidence="2 3">
    <name type="scientific">Psychrosphaera ytuae</name>
    <dbReference type="NCBI Taxonomy" id="2820710"/>
    <lineage>
        <taxon>Bacteria</taxon>
        <taxon>Pseudomonadati</taxon>
        <taxon>Pseudomonadota</taxon>
        <taxon>Gammaproteobacteria</taxon>
        <taxon>Alteromonadales</taxon>
        <taxon>Pseudoalteromonadaceae</taxon>
        <taxon>Psychrosphaera</taxon>
    </lineage>
</organism>
<accession>A0A975DD00</accession>
<gene>
    <name evidence="2" type="ORF">J1N51_11675</name>
</gene>
<dbReference type="SUPFAM" id="SSF56935">
    <property type="entry name" value="Porins"/>
    <property type="match status" value="1"/>
</dbReference>
<dbReference type="RefSeq" id="WP_208831442.1">
    <property type="nucleotide sequence ID" value="NZ_CP072110.1"/>
</dbReference>
<protein>
    <submittedName>
        <fullName evidence="2">Porin</fullName>
    </submittedName>
</protein>
<dbReference type="InterPro" id="IPR031593">
    <property type="entry name" value="Porin_7"/>
</dbReference>
<dbReference type="AlphaFoldDB" id="A0A975DD00"/>
<keyword evidence="3" id="KW-1185">Reference proteome</keyword>
<feature type="chain" id="PRO_5037193248" evidence="1">
    <location>
        <begin position="18"/>
        <end position="295"/>
    </location>
</feature>
<dbReference type="Pfam" id="PF16956">
    <property type="entry name" value="Porin_7"/>
    <property type="match status" value="1"/>
</dbReference>
<sequence length="295" mass="32849">MRLSMLFLMLASVSATANEYQSITHLSHTDLDEELGGGKSTSLQTVYYFDKKKTLGPLNEFAFINTVNNVSAGFDDFEHGTSFNVGGEVFFDQWRVAGSYTNSEADFSDGSNTMVSIGYFFQPNLLIGLEHSRSEYSYDGYRIDDVFFPGGSDSESTTYLTLKYEHDLNGNDYIGVMVEAESDFDQVFASTKYFSHLGDEQYLSVGVSISDHKDFKPFVALDGTYYFNQRTSLHAQVAQDTDSDLTSTSIGGKLFINDNWAVAAGYRSNEVERFDGSQVYVKNANAVTLNVTAQY</sequence>
<evidence type="ECO:0000256" key="1">
    <source>
        <dbReference type="SAM" id="SignalP"/>
    </source>
</evidence>
<evidence type="ECO:0000313" key="2">
    <source>
        <dbReference type="EMBL" id="QTH63385.1"/>
    </source>
</evidence>
<evidence type="ECO:0000313" key="3">
    <source>
        <dbReference type="Proteomes" id="UP000682739"/>
    </source>
</evidence>
<dbReference type="Proteomes" id="UP000682739">
    <property type="component" value="Chromosome"/>
</dbReference>
<proteinExistence type="predicted"/>
<keyword evidence="1" id="KW-0732">Signal</keyword>